<dbReference type="Proteomes" id="UP000298652">
    <property type="component" value="Chromosome 1"/>
</dbReference>
<accession>A0A4V6DDD5</accession>
<evidence type="ECO:0000313" key="3">
    <source>
        <dbReference type="Proteomes" id="UP000298652"/>
    </source>
</evidence>
<feature type="region of interest" description="Disordered" evidence="1">
    <location>
        <begin position="1"/>
        <end position="66"/>
    </location>
</feature>
<dbReference type="Gramene" id="TKW41316">
    <property type="protein sequence ID" value="TKW41316"/>
    <property type="gene ID" value="SEVIR_1G306100v2"/>
</dbReference>
<organism evidence="2 3">
    <name type="scientific">Setaria viridis</name>
    <name type="common">Green bristlegrass</name>
    <name type="synonym">Setaria italica subsp. viridis</name>
    <dbReference type="NCBI Taxonomy" id="4556"/>
    <lineage>
        <taxon>Eukaryota</taxon>
        <taxon>Viridiplantae</taxon>
        <taxon>Streptophyta</taxon>
        <taxon>Embryophyta</taxon>
        <taxon>Tracheophyta</taxon>
        <taxon>Spermatophyta</taxon>
        <taxon>Magnoliopsida</taxon>
        <taxon>Liliopsida</taxon>
        <taxon>Poales</taxon>
        <taxon>Poaceae</taxon>
        <taxon>PACMAD clade</taxon>
        <taxon>Panicoideae</taxon>
        <taxon>Panicodae</taxon>
        <taxon>Paniceae</taxon>
        <taxon>Cenchrinae</taxon>
        <taxon>Setaria</taxon>
    </lineage>
</organism>
<sequence>MRRHGRPRHGLPLPELSASSRASHPAESAEESMIRPQILLHGREQVAKQRGEARSASHPPRHAPATGCCRAAAAHARCGVARANLRRRVAIAVACSREPAG</sequence>
<dbReference type="EMBL" id="CM016552">
    <property type="protein sequence ID" value="TKW41316.1"/>
    <property type="molecule type" value="Genomic_DNA"/>
</dbReference>
<dbReference type="AlphaFoldDB" id="A0A4V6DDD5"/>
<evidence type="ECO:0000313" key="2">
    <source>
        <dbReference type="EMBL" id="TKW41316.1"/>
    </source>
</evidence>
<proteinExistence type="predicted"/>
<feature type="compositionally biased region" description="Basic and acidic residues" evidence="1">
    <location>
        <begin position="41"/>
        <end position="55"/>
    </location>
</feature>
<protein>
    <submittedName>
        <fullName evidence="2">Uncharacterized protein</fullName>
    </submittedName>
</protein>
<gene>
    <name evidence="2" type="ORF">SEVIR_1G306100v2</name>
</gene>
<keyword evidence="3" id="KW-1185">Reference proteome</keyword>
<reference evidence="2" key="1">
    <citation type="submission" date="2019-03" db="EMBL/GenBank/DDBJ databases">
        <title>WGS assembly of Setaria viridis.</title>
        <authorList>
            <person name="Huang P."/>
            <person name="Jenkins J."/>
            <person name="Grimwood J."/>
            <person name="Barry K."/>
            <person name="Healey A."/>
            <person name="Mamidi S."/>
            <person name="Sreedasyam A."/>
            <person name="Shu S."/>
            <person name="Feldman M."/>
            <person name="Wu J."/>
            <person name="Yu Y."/>
            <person name="Chen C."/>
            <person name="Johnson J."/>
            <person name="Rokhsar D."/>
            <person name="Baxter I."/>
            <person name="Schmutz J."/>
            <person name="Brutnell T."/>
            <person name="Kellogg E."/>
        </authorList>
    </citation>
    <scope>NUCLEOTIDE SEQUENCE [LARGE SCALE GENOMIC DNA]</scope>
</reference>
<name>A0A4V6DDD5_SETVI</name>
<evidence type="ECO:0000256" key="1">
    <source>
        <dbReference type="SAM" id="MobiDB-lite"/>
    </source>
</evidence>